<evidence type="ECO:0000256" key="1">
    <source>
        <dbReference type="ARBA" id="ARBA00008791"/>
    </source>
</evidence>
<dbReference type="InterPro" id="IPR006015">
    <property type="entry name" value="Universal_stress_UspA"/>
</dbReference>
<dbReference type="Pfam" id="PF00582">
    <property type="entry name" value="Usp"/>
    <property type="match status" value="2"/>
</dbReference>
<dbReference type="Gene3D" id="3.40.50.620">
    <property type="entry name" value="HUPs"/>
    <property type="match status" value="2"/>
</dbReference>
<dbReference type="RefSeq" id="WP_069403409.1">
    <property type="nucleotide sequence ID" value="NZ_JBHRZJ010000014.1"/>
</dbReference>
<sequence length="301" mass="31782">MSEPAPPRGVVVGTDGSESARAAVRWAAHEAAMRDAPLTIVHVVAAGPVMAATLTWPAGAIPTKLVEAEKEQGRAVLAEAVKDVDQMMAGRVRPQITAELFFGAAVPTLVASSAEAQMLVVGSRGRTEWQRRLLGSVTNGLLHHAHCPVAVIHGATDPLSAEFAQRPVLVGFDGSAASESAVGLAFDEADLRGVELMALHVLSDAEVSSPFDMEWSALQSVGDQMLSERLAVWQDRHPEVAVQLVVEFDRPARQLVDHAERAQLVVVGSRGRGGFVGMLLGSVSNAVAQESPVPVIVARPR</sequence>
<feature type="domain" description="UspA" evidence="2">
    <location>
        <begin position="10"/>
        <end position="153"/>
    </location>
</feature>
<dbReference type="SUPFAM" id="SSF52402">
    <property type="entry name" value="Adenine nucleotide alpha hydrolases-like"/>
    <property type="match status" value="2"/>
</dbReference>
<organism evidence="3 4">
    <name type="scientific">Mycolicibacterium holsaticum</name>
    <dbReference type="NCBI Taxonomy" id="152142"/>
    <lineage>
        <taxon>Bacteria</taxon>
        <taxon>Bacillati</taxon>
        <taxon>Actinomycetota</taxon>
        <taxon>Actinomycetes</taxon>
        <taxon>Mycobacteriales</taxon>
        <taxon>Mycobacteriaceae</taxon>
        <taxon>Mycolicibacterium</taxon>
    </lineage>
</organism>
<dbReference type="InterPro" id="IPR014729">
    <property type="entry name" value="Rossmann-like_a/b/a_fold"/>
</dbReference>
<protein>
    <submittedName>
        <fullName evidence="3">Universal stress protein UspA</fullName>
    </submittedName>
</protein>
<reference evidence="4" key="1">
    <citation type="submission" date="2016-09" db="EMBL/GenBank/DDBJ databases">
        <authorList>
            <person name="Greninger A.L."/>
            <person name="Jerome K.R."/>
            <person name="Mcnair B."/>
            <person name="Wallis C."/>
            <person name="Fang F."/>
        </authorList>
    </citation>
    <scope>NUCLEOTIDE SEQUENCE [LARGE SCALE GENOMIC DNA]</scope>
    <source>
        <strain evidence="4">M7</strain>
    </source>
</reference>
<dbReference type="OrthoDB" id="3174546at2"/>
<gene>
    <name evidence="3" type="ORF">BHQ17_01190</name>
</gene>
<dbReference type="PANTHER" id="PTHR46268">
    <property type="entry name" value="STRESS RESPONSE PROTEIN NHAX"/>
    <property type="match status" value="1"/>
</dbReference>
<dbReference type="InterPro" id="IPR006016">
    <property type="entry name" value="UspA"/>
</dbReference>
<evidence type="ECO:0000259" key="2">
    <source>
        <dbReference type="Pfam" id="PF00582"/>
    </source>
</evidence>
<dbReference type="EMBL" id="MIGZ01000003">
    <property type="protein sequence ID" value="ODQ96489.1"/>
    <property type="molecule type" value="Genomic_DNA"/>
</dbReference>
<feature type="domain" description="UspA" evidence="2">
    <location>
        <begin position="166"/>
        <end position="299"/>
    </location>
</feature>
<proteinExistence type="inferred from homology"/>
<evidence type="ECO:0000313" key="4">
    <source>
        <dbReference type="Proteomes" id="UP000094243"/>
    </source>
</evidence>
<dbReference type="AlphaFoldDB" id="A0A1E3S2Z4"/>
<comment type="caution">
    <text evidence="3">The sequence shown here is derived from an EMBL/GenBank/DDBJ whole genome shotgun (WGS) entry which is preliminary data.</text>
</comment>
<keyword evidence="4" id="KW-1185">Reference proteome</keyword>
<dbReference type="Proteomes" id="UP000094243">
    <property type="component" value="Unassembled WGS sequence"/>
</dbReference>
<dbReference type="PRINTS" id="PR01438">
    <property type="entry name" value="UNVRSLSTRESS"/>
</dbReference>
<comment type="similarity">
    <text evidence="1">Belongs to the universal stress protein A family.</text>
</comment>
<dbReference type="PANTHER" id="PTHR46268:SF6">
    <property type="entry name" value="UNIVERSAL STRESS PROTEIN UP12"/>
    <property type="match status" value="1"/>
</dbReference>
<evidence type="ECO:0000313" key="3">
    <source>
        <dbReference type="EMBL" id="ODQ96489.1"/>
    </source>
</evidence>
<accession>A0A1E3S2Z4</accession>
<name>A0A1E3S2Z4_9MYCO</name>